<dbReference type="InterPro" id="IPR027268">
    <property type="entry name" value="Peptidase_M4/M1_CTD_sf"/>
</dbReference>
<comment type="caution">
    <text evidence="1">The sequence shown here is derived from an EMBL/GenBank/DDBJ whole genome shotgun (WGS) entry which is preliminary data.</text>
</comment>
<name>A0AAE3HBE1_9EURY</name>
<dbReference type="Proteomes" id="UP001206983">
    <property type="component" value="Unassembled WGS sequence"/>
</dbReference>
<dbReference type="AlphaFoldDB" id="A0AAE3HBE1"/>
<gene>
    <name evidence="1" type="ORF">PV02_10840</name>
</gene>
<dbReference type="EMBL" id="JTEO01000006">
    <property type="protein sequence ID" value="MCQ6963572.1"/>
    <property type="molecule type" value="Genomic_DNA"/>
</dbReference>
<protein>
    <recommendedName>
        <fullName evidence="3">Peptidase M1 membrane alanine aminopeptidase domain-containing protein</fullName>
    </recommendedName>
</protein>
<keyword evidence="2" id="KW-1185">Reference proteome</keyword>
<reference evidence="1 2" key="1">
    <citation type="journal article" date="2011" name="Appl. Environ. Microbiol.">
        <title>Methanogenic archaea isolated from Taiwan's Chelungpu fault.</title>
        <authorList>
            <person name="Wu S.Y."/>
            <person name="Lai M.C."/>
        </authorList>
    </citation>
    <scope>NUCLEOTIDE SEQUENCE [LARGE SCALE GENOMIC DNA]</scope>
    <source>
        <strain evidence="1 2">St545Mb</strain>
    </source>
</reference>
<dbReference type="SUPFAM" id="SSF55486">
    <property type="entry name" value="Metalloproteases ('zincins'), catalytic domain"/>
    <property type="match status" value="1"/>
</dbReference>
<evidence type="ECO:0000313" key="2">
    <source>
        <dbReference type="Proteomes" id="UP001206983"/>
    </source>
</evidence>
<organism evidence="1 2">
    <name type="scientific">Methanolobus chelungpuianus</name>
    <dbReference type="NCBI Taxonomy" id="502115"/>
    <lineage>
        <taxon>Archaea</taxon>
        <taxon>Methanobacteriati</taxon>
        <taxon>Methanobacteriota</taxon>
        <taxon>Stenosarchaea group</taxon>
        <taxon>Methanomicrobia</taxon>
        <taxon>Methanosarcinales</taxon>
        <taxon>Methanosarcinaceae</taxon>
        <taxon>Methanolobus</taxon>
    </lineage>
</organism>
<accession>A0AAE3HBE1</accession>
<evidence type="ECO:0008006" key="3">
    <source>
        <dbReference type="Google" id="ProtNLM"/>
    </source>
</evidence>
<dbReference type="Gene3D" id="1.10.390.10">
    <property type="entry name" value="Neutral Protease Domain 2"/>
    <property type="match status" value="1"/>
</dbReference>
<proteinExistence type="predicted"/>
<dbReference type="RefSeq" id="WP_256623468.1">
    <property type="nucleotide sequence ID" value="NZ_JTEO01000006.1"/>
</dbReference>
<sequence>MKLLFKQKCVLIMLTVFLVGIPFTVAGDNGITAEITSDYIVIPDGGMVHVTKQILFSNTDTNTKYKRGYYSTFNHYLPSDAVNVKAYDDEKVLGVRNEQGSYHTFLFNNRVWYGDNYVFYIEYDLPINKNTAVFYIMENGDSTHVRVEVPSGFDTHLARDDYELEEEQYASVYTFRRGTDWGRSCLVNAVRHTDYLVLSDVVRLQERNVTVNIRYWDGEEEWAQEMLDTALTSLPILEETWGIPYPASYDITITQANINETGGYGGFNKGREGIWMLHTSSSEILIHELAHYWTRACNFDQLWMDEGYADLYTYIVLNETDPASAADRKDRFLQKYESLKDDYDFPLSGWDIPENIDASTGMKVDFGYKKAFALSYELYEGIGLENMKDSNIEFAASSAEVNEEMFLSILSVSSGSDLQGIRSYIY</sequence>
<evidence type="ECO:0000313" key="1">
    <source>
        <dbReference type="EMBL" id="MCQ6963572.1"/>
    </source>
</evidence>